<evidence type="ECO:0000313" key="2">
    <source>
        <dbReference type="Proteomes" id="UP001060085"/>
    </source>
</evidence>
<protein>
    <submittedName>
        <fullName evidence="1">Uncharacterized protein</fullName>
    </submittedName>
</protein>
<organism evidence="1 2">
    <name type="scientific">Catharanthus roseus</name>
    <name type="common">Madagascar periwinkle</name>
    <name type="synonym">Vinca rosea</name>
    <dbReference type="NCBI Taxonomy" id="4058"/>
    <lineage>
        <taxon>Eukaryota</taxon>
        <taxon>Viridiplantae</taxon>
        <taxon>Streptophyta</taxon>
        <taxon>Embryophyta</taxon>
        <taxon>Tracheophyta</taxon>
        <taxon>Spermatophyta</taxon>
        <taxon>Magnoliopsida</taxon>
        <taxon>eudicotyledons</taxon>
        <taxon>Gunneridae</taxon>
        <taxon>Pentapetalae</taxon>
        <taxon>asterids</taxon>
        <taxon>lamiids</taxon>
        <taxon>Gentianales</taxon>
        <taxon>Apocynaceae</taxon>
        <taxon>Rauvolfioideae</taxon>
        <taxon>Vinceae</taxon>
        <taxon>Catharanthinae</taxon>
        <taxon>Catharanthus</taxon>
    </lineage>
</organism>
<sequence length="243" mass="27822">MARLTLDVQTKQSFKHKKPSSSLLCLPQELVTKIITHVAASSHTDFLATKFICKDLYKLPEQEEGHIYQHVSLENFPIVAWHNEEKHSEFFKKCQNSKNPEALYRQGVVHYFSDAKLDSAINCLKEAGNLGHLGAHYAMAIIFILCEDERRQKGISLLSEMKKSKILGKKVKECRENLKGILKMIWKNSLIVKEKPTCCTMEHLRKKNKKKMDGWSILEGEDQQVICEACCSDFEIASIIDVL</sequence>
<proteinExistence type="predicted"/>
<keyword evidence="2" id="KW-1185">Reference proteome</keyword>
<reference evidence="2" key="1">
    <citation type="journal article" date="2023" name="Nat. Plants">
        <title>Single-cell RNA sequencing provides a high-resolution roadmap for understanding the multicellular compartmentation of specialized metabolism.</title>
        <authorList>
            <person name="Sun S."/>
            <person name="Shen X."/>
            <person name="Li Y."/>
            <person name="Li Y."/>
            <person name="Wang S."/>
            <person name="Li R."/>
            <person name="Zhang H."/>
            <person name="Shen G."/>
            <person name="Guo B."/>
            <person name="Wei J."/>
            <person name="Xu J."/>
            <person name="St-Pierre B."/>
            <person name="Chen S."/>
            <person name="Sun C."/>
        </authorList>
    </citation>
    <scope>NUCLEOTIDE SEQUENCE [LARGE SCALE GENOMIC DNA]</scope>
</reference>
<accession>A0ACC0BD13</accession>
<evidence type="ECO:0000313" key="1">
    <source>
        <dbReference type="EMBL" id="KAI5670521.1"/>
    </source>
</evidence>
<dbReference type="Proteomes" id="UP001060085">
    <property type="component" value="Linkage Group LG03"/>
</dbReference>
<comment type="caution">
    <text evidence="1">The sequence shown here is derived from an EMBL/GenBank/DDBJ whole genome shotgun (WGS) entry which is preliminary data.</text>
</comment>
<name>A0ACC0BD13_CATRO</name>
<dbReference type="EMBL" id="CM044703">
    <property type="protein sequence ID" value="KAI5670521.1"/>
    <property type="molecule type" value="Genomic_DNA"/>
</dbReference>
<gene>
    <name evidence="1" type="ORF">M9H77_10885</name>
</gene>